<dbReference type="SUPFAM" id="SSF51905">
    <property type="entry name" value="FAD/NAD(P)-binding domain"/>
    <property type="match status" value="1"/>
</dbReference>
<dbReference type="Pfam" id="PF00743">
    <property type="entry name" value="FMO-like"/>
    <property type="match status" value="1"/>
</dbReference>
<dbReference type="EMBL" id="JACGWV010000002">
    <property type="protein sequence ID" value="MBA8809841.1"/>
    <property type="molecule type" value="Genomic_DNA"/>
</dbReference>
<dbReference type="Proteomes" id="UP000540568">
    <property type="component" value="Unassembled WGS sequence"/>
</dbReference>
<protein>
    <submittedName>
        <fullName evidence="7">Glycine/D-amino acid oxidase-like deaminating enzyme</fullName>
    </submittedName>
</protein>
<proteinExistence type="inferred from homology"/>
<dbReference type="InterPro" id="IPR000960">
    <property type="entry name" value="Flavin_mOase"/>
</dbReference>
<evidence type="ECO:0000256" key="5">
    <source>
        <dbReference type="ARBA" id="ARBA00022857"/>
    </source>
</evidence>
<keyword evidence="3" id="KW-0285">Flavoprotein</keyword>
<name>A0A7W3JBJ4_9MICO</name>
<dbReference type="AlphaFoldDB" id="A0A7W3JBJ4"/>
<dbReference type="InterPro" id="IPR050346">
    <property type="entry name" value="FMO-like"/>
</dbReference>
<comment type="caution">
    <text evidence="7">The sequence shown here is derived from an EMBL/GenBank/DDBJ whole genome shotgun (WGS) entry which is preliminary data.</text>
</comment>
<dbReference type="PANTHER" id="PTHR23023">
    <property type="entry name" value="DIMETHYLANILINE MONOOXYGENASE"/>
    <property type="match status" value="1"/>
</dbReference>
<keyword evidence="8" id="KW-1185">Reference proteome</keyword>
<organism evidence="7 8">
    <name type="scientific">Promicromonospora sukumoe</name>
    <dbReference type="NCBI Taxonomy" id="88382"/>
    <lineage>
        <taxon>Bacteria</taxon>
        <taxon>Bacillati</taxon>
        <taxon>Actinomycetota</taxon>
        <taxon>Actinomycetes</taxon>
        <taxon>Micrococcales</taxon>
        <taxon>Promicromonosporaceae</taxon>
        <taxon>Promicromonospora</taxon>
    </lineage>
</organism>
<evidence type="ECO:0000256" key="3">
    <source>
        <dbReference type="ARBA" id="ARBA00022630"/>
    </source>
</evidence>
<reference evidence="7 8" key="1">
    <citation type="submission" date="2020-07" db="EMBL/GenBank/DDBJ databases">
        <title>Sequencing the genomes of 1000 actinobacteria strains.</title>
        <authorList>
            <person name="Klenk H.-P."/>
        </authorList>
    </citation>
    <scope>NUCLEOTIDE SEQUENCE [LARGE SCALE GENOMIC DNA]</scope>
    <source>
        <strain evidence="7 8">DSM 44121</strain>
    </source>
</reference>
<evidence type="ECO:0000256" key="6">
    <source>
        <dbReference type="ARBA" id="ARBA00023002"/>
    </source>
</evidence>
<comment type="similarity">
    <text evidence="1">Belongs to the FMO family.</text>
</comment>
<evidence type="ECO:0000313" key="8">
    <source>
        <dbReference type="Proteomes" id="UP000540568"/>
    </source>
</evidence>
<dbReference type="PRINTS" id="PR00370">
    <property type="entry name" value="FMOXYGENASE"/>
</dbReference>
<comment type="similarity">
    <text evidence="2">Belongs to the FAD-binding monooxygenase family.</text>
</comment>
<sequence length="510" mass="56211">MKIAVVGAGFAGLATAKTLREFDHEVTVFEKAPDVGGVWSATRRYSGLRTQNNKDSYAFSDLPMPREYPEWPTGEQVQAYLERYVAKFELRPYLRLATEVVRAELTDAEDGWMLTARRIGAPVSAPERFDHLVVANGIFSDPVFPQYEGYADLVRAGGKLVASSQLNNLEDARDKNVVVVGYGKSACDVAAEIGVVAESTTVVARRLLWKMPKRIANSLNMKYLLLSRLGEALFKYQELPNGMERFLHGPGDKVRAGMLSSIGSVATWQFKLKKLGLVPRGEFADIANSTVSLSTDGFYEQVASGAIKVHRDTEIQRFEADGDKPVAVLSDGARIPADLVVCGTGFHQRVPFLDDTVAARLLDEEGNYKLYRQILPDGVPNLTFAGYNSSLFSPLSAEAGAIWIAAYLGGVVDLPSVEERRKHVAERVAWMEQRTGGKHARGTNVIPFSMHQIDETLDEAGVNISQRAQAIQWLLPIDPSVYKSVVPRLKERIREHGPKEQRVGSDTSVG</sequence>
<accession>A0A7W3JBJ4</accession>
<keyword evidence="4" id="KW-0274">FAD</keyword>
<dbReference type="PIRSF" id="PIRSF000332">
    <property type="entry name" value="FMO"/>
    <property type="match status" value="1"/>
</dbReference>
<dbReference type="RefSeq" id="WP_182619048.1">
    <property type="nucleotide sequence ID" value="NZ_BAAATF010000004.1"/>
</dbReference>
<evidence type="ECO:0000256" key="2">
    <source>
        <dbReference type="ARBA" id="ARBA00010139"/>
    </source>
</evidence>
<keyword evidence="5" id="KW-0521">NADP</keyword>
<dbReference type="InterPro" id="IPR036188">
    <property type="entry name" value="FAD/NAD-bd_sf"/>
</dbReference>
<dbReference type="GO" id="GO:0004499">
    <property type="term" value="F:N,N-dimethylaniline monooxygenase activity"/>
    <property type="evidence" value="ECO:0007669"/>
    <property type="project" value="InterPro"/>
</dbReference>
<evidence type="ECO:0000256" key="1">
    <source>
        <dbReference type="ARBA" id="ARBA00009183"/>
    </source>
</evidence>
<evidence type="ECO:0000313" key="7">
    <source>
        <dbReference type="EMBL" id="MBA8809841.1"/>
    </source>
</evidence>
<dbReference type="GO" id="GO:0050661">
    <property type="term" value="F:NADP binding"/>
    <property type="evidence" value="ECO:0007669"/>
    <property type="project" value="InterPro"/>
</dbReference>
<dbReference type="Gene3D" id="3.50.50.60">
    <property type="entry name" value="FAD/NAD(P)-binding domain"/>
    <property type="match status" value="1"/>
</dbReference>
<dbReference type="InterPro" id="IPR020946">
    <property type="entry name" value="Flavin_mOase-like"/>
</dbReference>
<gene>
    <name evidence="7" type="ORF">FHX71_003817</name>
</gene>
<keyword evidence="6" id="KW-0560">Oxidoreductase</keyword>
<dbReference type="GO" id="GO:0050660">
    <property type="term" value="F:flavin adenine dinucleotide binding"/>
    <property type="evidence" value="ECO:0007669"/>
    <property type="project" value="InterPro"/>
</dbReference>
<evidence type="ECO:0000256" key="4">
    <source>
        <dbReference type="ARBA" id="ARBA00022827"/>
    </source>
</evidence>